<proteinExistence type="predicted"/>
<keyword evidence="2" id="KW-1185">Reference proteome</keyword>
<dbReference type="OrthoDB" id="20872at2759"/>
<name>A0A834GZY5_RHOSS</name>
<dbReference type="AlphaFoldDB" id="A0A834GZY5"/>
<accession>A0A834GZY5</accession>
<dbReference type="Proteomes" id="UP000626092">
    <property type="component" value="Unassembled WGS sequence"/>
</dbReference>
<evidence type="ECO:0000313" key="2">
    <source>
        <dbReference type="Proteomes" id="UP000626092"/>
    </source>
</evidence>
<organism evidence="1 2">
    <name type="scientific">Rhododendron simsii</name>
    <name type="common">Sims's rhododendron</name>
    <dbReference type="NCBI Taxonomy" id="118357"/>
    <lineage>
        <taxon>Eukaryota</taxon>
        <taxon>Viridiplantae</taxon>
        <taxon>Streptophyta</taxon>
        <taxon>Embryophyta</taxon>
        <taxon>Tracheophyta</taxon>
        <taxon>Spermatophyta</taxon>
        <taxon>Magnoliopsida</taxon>
        <taxon>eudicotyledons</taxon>
        <taxon>Gunneridae</taxon>
        <taxon>Pentapetalae</taxon>
        <taxon>asterids</taxon>
        <taxon>Ericales</taxon>
        <taxon>Ericaceae</taxon>
        <taxon>Ericoideae</taxon>
        <taxon>Rhodoreae</taxon>
        <taxon>Rhododendron</taxon>
    </lineage>
</organism>
<gene>
    <name evidence="1" type="ORF">RHSIM_Rhsim05G0163100</name>
</gene>
<reference evidence="1" key="1">
    <citation type="submission" date="2019-11" db="EMBL/GenBank/DDBJ databases">
        <authorList>
            <person name="Liu Y."/>
            <person name="Hou J."/>
            <person name="Li T.-Q."/>
            <person name="Guan C.-H."/>
            <person name="Wu X."/>
            <person name="Wu H.-Z."/>
            <person name="Ling F."/>
            <person name="Zhang R."/>
            <person name="Shi X.-G."/>
            <person name="Ren J.-P."/>
            <person name="Chen E.-F."/>
            <person name="Sun J.-M."/>
        </authorList>
    </citation>
    <scope>NUCLEOTIDE SEQUENCE</scope>
    <source>
        <strain evidence="1">Adult_tree_wgs_1</strain>
        <tissue evidence="1">Leaves</tissue>
    </source>
</reference>
<dbReference type="EMBL" id="WJXA01000005">
    <property type="protein sequence ID" value="KAF7143775.1"/>
    <property type="molecule type" value="Genomic_DNA"/>
</dbReference>
<sequence>MLVVFQRLWLRRRWSIEIHRMPIRFDEAANSFREGVELDPDSEDLANAFREAVEAGKKFHGTNRFTNARQRRKKRD</sequence>
<protein>
    <submittedName>
        <fullName evidence="1">Uncharacterized protein</fullName>
    </submittedName>
</protein>
<comment type="caution">
    <text evidence="1">The sequence shown here is derived from an EMBL/GenBank/DDBJ whole genome shotgun (WGS) entry which is preliminary data.</text>
</comment>
<evidence type="ECO:0000313" key="1">
    <source>
        <dbReference type="EMBL" id="KAF7143775.1"/>
    </source>
</evidence>